<dbReference type="EMBL" id="CP034248">
    <property type="protein sequence ID" value="AZK48047.1"/>
    <property type="molecule type" value="Genomic_DNA"/>
</dbReference>
<evidence type="ECO:0000256" key="2">
    <source>
        <dbReference type="ARBA" id="ARBA00023016"/>
    </source>
</evidence>
<proteinExistence type="predicted"/>
<reference evidence="5 6" key="1">
    <citation type="submission" date="2018-11" db="EMBL/GenBank/DDBJ databases">
        <title>Genome sequencing of Paenibacillus lentus DSM25539(T).</title>
        <authorList>
            <person name="Kook J.-K."/>
            <person name="Park S.-N."/>
            <person name="Lim Y.K."/>
        </authorList>
    </citation>
    <scope>NUCLEOTIDE SEQUENCE [LARGE SCALE GENOMIC DNA]</scope>
    <source>
        <strain evidence="5 6">DSM 25539</strain>
    </source>
</reference>
<evidence type="ECO:0000256" key="3">
    <source>
        <dbReference type="SAM" id="Phobius"/>
    </source>
</evidence>
<gene>
    <name evidence="5" type="ORF">EIM92_19290</name>
</gene>
<dbReference type="InterPro" id="IPR011990">
    <property type="entry name" value="TPR-like_helical_dom_sf"/>
</dbReference>
<dbReference type="PROSITE" id="PS50076">
    <property type="entry name" value="DNAJ_2"/>
    <property type="match status" value="1"/>
</dbReference>
<dbReference type="OrthoDB" id="9816462at2"/>
<dbReference type="InterPro" id="IPR001623">
    <property type="entry name" value="DnaJ_domain"/>
</dbReference>
<dbReference type="SUPFAM" id="SSF46565">
    <property type="entry name" value="Chaperone J-domain"/>
    <property type="match status" value="1"/>
</dbReference>
<protein>
    <recommendedName>
        <fullName evidence="4">J domain-containing protein</fullName>
    </recommendedName>
</protein>
<dbReference type="RefSeq" id="WP_125084212.1">
    <property type="nucleotide sequence ID" value="NZ_CP034248.1"/>
</dbReference>
<dbReference type="Gene3D" id="1.25.40.10">
    <property type="entry name" value="Tetratricopeptide repeat domain"/>
    <property type="match status" value="1"/>
</dbReference>
<dbReference type="GO" id="GO:0006260">
    <property type="term" value="P:DNA replication"/>
    <property type="evidence" value="ECO:0007669"/>
    <property type="project" value="UniProtKB-KW"/>
</dbReference>
<name>A0A3S8RYP4_9BACL</name>
<evidence type="ECO:0000313" key="5">
    <source>
        <dbReference type="EMBL" id="AZK48047.1"/>
    </source>
</evidence>
<dbReference type="SMART" id="SM00028">
    <property type="entry name" value="TPR"/>
    <property type="match status" value="2"/>
</dbReference>
<dbReference type="SUPFAM" id="SSF48452">
    <property type="entry name" value="TPR-like"/>
    <property type="match status" value="1"/>
</dbReference>
<keyword evidence="1" id="KW-0235">DNA replication</keyword>
<dbReference type="InterPro" id="IPR019734">
    <property type="entry name" value="TPR_rpt"/>
</dbReference>
<keyword evidence="3" id="KW-0472">Membrane</keyword>
<evidence type="ECO:0000256" key="1">
    <source>
        <dbReference type="ARBA" id="ARBA00022705"/>
    </source>
</evidence>
<dbReference type="AlphaFoldDB" id="A0A3S8RYP4"/>
<dbReference type="InterPro" id="IPR036869">
    <property type="entry name" value="J_dom_sf"/>
</dbReference>
<feature type="domain" description="J" evidence="4">
    <location>
        <begin position="5"/>
        <end position="80"/>
    </location>
</feature>
<keyword evidence="2" id="KW-0346">Stress response</keyword>
<dbReference type="Pfam" id="PF14559">
    <property type="entry name" value="TPR_19"/>
    <property type="match status" value="1"/>
</dbReference>
<evidence type="ECO:0000313" key="6">
    <source>
        <dbReference type="Proteomes" id="UP000273145"/>
    </source>
</evidence>
<accession>A0A3S8RYP4</accession>
<keyword evidence="6" id="KW-1185">Reference proteome</keyword>
<sequence>MSYMSIWHWLGIEPTNDIKQIKRAYAKQLQVYHPEDDPAGYQELREAYDRALKIAKQQNEMVKHSNEPNYIEQEQQDQFDPQNQQNQNWLYVEPMESGPTEELGQMVIIPSRLPNGLDMASFDFGFDEWGEGSQSIDEFIEQAIALYDHFPSRISSDNWVELLNSKVTWDIYNKAEISERLLVVLEGRPYLPQEIWKLLEGFFGWKFDLGERWNGYEHEGADSFAEYYVKQLEEPGLRYEFLLHAGDIDVEQFLRFRYKGYQALMANKLNEAGRLLEQGYAIFADDPDLLRLLAEYYVRVGKDAEALDACAKLIQVVPEELDGYFQRARMKYQQGKYAQAAEDLQSLLIHTPHLVEAKLMLYHCWLKLGQGDRAKDGFMEVVEQAEPGSLEAIQALHGLAIVHPKYVKELHNRERQAARQQLVKNRRFFWRVICVFMALVMSIGWFGYAVVDGVKSGGTIVITSLSQLEEVGAGSYVTLTLTDIKDLNLGRYELEAVTRNPKIVIQNRTFADNNWREYGFAMSYFYVGGIKQHNVIFISKRWLGDAAKDSGYSATISGYIHELASTDVEHAAFQALQWLPLDNEKPLSYFSKYIEEGPQHEQSLITDLHLFSFGTMLFFLIWFIRLLKEKRRRLLKTLKERTSA</sequence>
<organism evidence="5 6">
    <name type="scientific">Paenibacillus lentus</name>
    <dbReference type="NCBI Taxonomy" id="1338368"/>
    <lineage>
        <taxon>Bacteria</taxon>
        <taxon>Bacillati</taxon>
        <taxon>Bacillota</taxon>
        <taxon>Bacilli</taxon>
        <taxon>Bacillales</taxon>
        <taxon>Paenibacillaceae</taxon>
        <taxon>Paenibacillus</taxon>
    </lineage>
</organism>
<keyword evidence="3" id="KW-0812">Transmembrane</keyword>
<feature type="transmembrane region" description="Helical" evidence="3">
    <location>
        <begin position="608"/>
        <end position="627"/>
    </location>
</feature>
<feature type="transmembrane region" description="Helical" evidence="3">
    <location>
        <begin position="428"/>
        <end position="448"/>
    </location>
</feature>
<keyword evidence="3" id="KW-1133">Transmembrane helix</keyword>
<evidence type="ECO:0000259" key="4">
    <source>
        <dbReference type="PROSITE" id="PS50076"/>
    </source>
</evidence>
<dbReference type="Proteomes" id="UP000273145">
    <property type="component" value="Chromosome"/>
</dbReference>
<dbReference type="CDD" id="cd06257">
    <property type="entry name" value="DnaJ"/>
    <property type="match status" value="1"/>
</dbReference>
<dbReference type="KEGG" id="plen:EIM92_19290"/>